<dbReference type="Proteomes" id="UP000807342">
    <property type="component" value="Unassembled WGS sequence"/>
</dbReference>
<dbReference type="AlphaFoldDB" id="A0A9P5X432"/>
<dbReference type="PANTHER" id="PTHR10039">
    <property type="entry name" value="AMELOGENIN"/>
    <property type="match status" value="1"/>
</dbReference>
<evidence type="ECO:0000313" key="4">
    <source>
        <dbReference type="EMBL" id="KAF9444103.1"/>
    </source>
</evidence>
<organism evidence="4 5">
    <name type="scientific">Macrolepiota fuliginosa MF-IS2</name>
    <dbReference type="NCBI Taxonomy" id="1400762"/>
    <lineage>
        <taxon>Eukaryota</taxon>
        <taxon>Fungi</taxon>
        <taxon>Dikarya</taxon>
        <taxon>Basidiomycota</taxon>
        <taxon>Agaricomycotina</taxon>
        <taxon>Agaricomycetes</taxon>
        <taxon>Agaricomycetidae</taxon>
        <taxon>Agaricales</taxon>
        <taxon>Agaricineae</taxon>
        <taxon>Agaricaceae</taxon>
        <taxon>Macrolepiota</taxon>
    </lineage>
</organism>
<proteinExistence type="predicted"/>
<feature type="domain" description="Nephrocystin 3-like N-terminal" evidence="3">
    <location>
        <begin position="248"/>
        <end position="339"/>
    </location>
</feature>
<dbReference type="EMBL" id="MU151404">
    <property type="protein sequence ID" value="KAF9444103.1"/>
    <property type="molecule type" value="Genomic_DNA"/>
</dbReference>
<feature type="compositionally biased region" description="Basic and acidic residues" evidence="2">
    <location>
        <begin position="1"/>
        <end position="13"/>
    </location>
</feature>
<reference evidence="4" key="1">
    <citation type="submission" date="2020-11" db="EMBL/GenBank/DDBJ databases">
        <authorList>
            <consortium name="DOE Joint Genome Institute"/>
            <person name="Ahrendt S."/>
            <person name="Riley R."/>
            <person name="Andreopoulos W."/>
            <person name="Labutti K."/>
            <person name="Pangilinan J."/>
            <person name="Ruiz-Duenas F.J."/>
            <person name="Barrasa J.M."/>
            <person name="Sanchez-Garcia M."/>
            <person name="Camarero S."/>
            <person name="Miyauchi S."/>
            <person name="Serrano A."/>
            <person name="Linde D."/>
            <person name="Babiker R."/>
            <person name="Drula E."/>
            <person name="Ayuso-Fernandez I."/>
            <person name="Pacheco R."/>
            <person name="Padilla G."/>
            <person name="Ferreira P."/>
            <person name="Barriuso J."/>
            <person name="Kellner H."/>
            <person name="Castanera R."/>
            <person name="Alfaro M."/>
            <person name="Ramirez L."/>
            <person name="Pisabarro A.G."/>
            <person name="Kuo A."/>
            <person name="Tritt A."/>
            <person name="Lipzen A."/>
            <person name="He G."/>
            <person name="Yan M."/>
            <person name="Ng V."/>
            <person name="Cullen D."/>
            <person name="Martin F."/>
            <person name="Rosso M.-N."/>
            <person name="Henrissat B."/>
            <person name="Hibbett D."/>
            <person name="Martinez A.T."/>
            <person name="Grigoriev I.V."/>
        </authorList>
    </citation>
    <scope>NUCLEOTIDE SEQUENCE</scope>
    <source>
        <strain evidence="4">MF-IS2</strain>
    </source>
</reference>
<dbReference type="OrthoDB" id="5967843at2759"/>
<dbReference type="Pfam" id="PF24883">
    <property type="entry name" value="NPHP3_N"/>
    <property type="match status" value="1"/>
</dbReference>
<feature type="compositionally biased region" description="Polar residues" evidence="2">
    <location>
        <begin position="16"/>
        <end position="39"/>
    </location>
</feature>
<protein>
    <recommendedName>
        <fullName evidence="3">Nephrocystin 3-like N-terminal domain-containing protein</fullName>
    </recommendedName>
</protein>
<keyword evidence="5" id="KW-1185">Reference proteome</keyword>
<keyword evidence="1" id="KW-0677">Repeat</keyword>
<dbReference type="InterPro" id="IPR027417">
    <property type="entry name" value="P-loop_NTPase"/>
</dbReference>
<name>A0A9P5X432_9AGAR</name>
<evidence type="ECO:0000256" key="1">
    <source>
        <dbReference type="ARBA" id="ARBA00022737"/>
    </source>
</evidence>
<gene>
    <name evidence="4" type="ORF">P691DRAFT_763690</name>
</gene>
<evidence type="ECO:0000256" key="2">
    <source>
        <dbReference type="SAM" id="MobiDB-lite"/>
    </source>
</evidence>
<comment type="caution">
    <text evidence="4">The sequence shown here is derived from an EMBL/GenBank/DDBJ whole genome shotgun (WGS) entry which is preliminary data.</text>
</comment>
<sequence length="770" mass="86736">MDTRYDAQADKRSRNMHQLSGPSLTTTEPSGGGQLMNTSDNRRGTLTEPSEGVVSFLKTFHPPPGKAVKDHSAEHIPIAEPGQSEVARYAGLWPMADSKGRDEWVNRRRNEAPRADRHLTGVGQVPGAPQGTIECHTGAGFFSNANNVVVNQPTMVDQSRTTHIVNNLTQGKTALEILYQEMTKGADIDSSARWPPPKCYPGTRVRLTTEIQDWFLRNIRDWDFLWLSEPAGVGKSAVAQTVAEFAAKELAIRFPGYQPLVTAKLAAEPDLVEKAPHIQFRKLIVEPLLLLPHERKHIIVIDGLDECNGEDNQLEIIELINNLLRSNISLPIIWMISSRPEPHLKRIAAQTDYIIQCWREYLPIESVESRNDTETFIRGRFKEIHKRYGEYVEEGAGGSWPPEQAIKQIVEKTSGFFIFADTLIRHIEDSEAHEPDQRLGEVLTFLKHSRLISSRNPMHNLDLFYMRILSDIPDDRWFIIRQVLVASTFCSISGRQLAVQPMCNLLGITRTRFYAAMRRLHSVIRIPDPSDATETPLDFFHATFLDYLTDPNRAGRFFIRKLVASGSGLTVVTGLRDFVLSGLRCLGSTIGLARISNRVRCNQEVSRLLEVVLSWPSGDVRANWASADAAVLLFSVHLFELICILLEHSELDNGLLDALRSIDFKALAFHQTYYLCSSLKNLDKLRPSSLVRDWSVSEWDKILLLEVAKKHPLLGPLDFDFTDKGGYFLLGEGTNSVAVVVIARFGYIIPCAPQKVLFQVWPILRHSVGW</sequence>
<feature type="region of interest" description="Disordered" evidence="2">
    <location>
        <begin position="1"/>
        <end position="48"/>
    </location>
</feature>
<evidence type="ECO:0000259" key="3">
    <source>
        <dbReference type="Pfam" id="PF24883"/>
    </source>
</evidence>
<dbReference type="SUPFAM" id="SSF52540">
    <property type="entry name" value="P-loop containing nucleoside triphosphate hydrolases"/>
    <property type="match status" value="1"/>
</dbReference>
<accession>A0A9P5X432</accession>
<dbReference type="InterPro" id="IPR056884">
    <property type="entry name" value="NPHP3-like_N"/>
</dbReference>
<evidence type="ECO:0000313" key="5">
    <source>
        <dbReference type="Proteomes" id="UP000807342"/>
    </source>
</evidence>